<evidence type="ECO:0000256" key="1">
    <source>
        <dbReference type="SAM" id="MobiDB-lite"/>
    </source>
</evidence>
<gene>
    <name evidence="2" type="ORF">PMZ80_006540</name>
</gene>
<sequence length="1019" mass="112438">MNNSVAAVPIAGVVTSDVDNYDWTDLASFKSAREETHATPQSSGTSPKTPTPTPTGASTEPRFKRGTQVPESFDEIGMRLSNEFSPVVERSADTLVYFGVPPPTPGQDPYEYDYTERLFKRPYLMNSTTLRAVGSSKFEKFLGPMSARTERKLKKREVHKSVMQPANIKYYLDLSPITDGDEALVQLTELTVPQSALKWHQVAKTLGIPASHVGGRDELNVPPKQTYALQVQEEPFEEEKELNKSKKLVRGAREEVKDERRGSDIQPSHPAPAAELPLEEEYSALRHHTATARLLQALAGNDPKLNSAAKAWTFCMIAKYFDCAHSPTVSHWIVSWLLESGNSHFIQNNPEVAYRMAIATKSTWLIRCTFAVLVGQQAMIEGIKDLPSKENGQVKTFRASHAVSCLDDDDINRIDHAASALTRRVRDVLDEIAVFPGIWNVEASPNSSISKLNRFDFDDSEQQSLLRKIKDELKDYARRMIYMTLSPAYDVESVKGIGPFKGFGEFGIYTDIPQPLRLLTQHFWNILRLDQFTRDYTDTPENRRIWERTQHELKQQGIITGAEVPYVSRNVLFGSLDELNQFLVSPAGKSKLQPMIHVRPTTPEASNPTKKLKMSQEATMHGRSPSGDMTTLVHKMNGSSIESEAIAQESDSEFSGSWEKAAESVDEDEEWQDAMEAIHVFPVKSLSIRQKSMAAAPQLTTDTSEPTPFGTDEKIHYARTVQTIAPASTARPELSDTMASGDLVSQRNLSTLYYGDSAEASDEAVSPTTVPKRERTLQPNESPFLNGFSDKSLPDREAASLRFSQKRMSKLHPADDNARSMEIQSSMQQTGLVDPFTSAGPPPPPPRSSPRLQPEQTRPENRTPAPIDPNPRPITPAALLDDISKNIYNRLATLVTPGYVLDETCNLDIPNGEINTLLCLNDNEWKYLPLWAGGLDDGTGGVFNDGVEVPDAPDVEDGGFRGGAMGIIPGVGSSIGGSMDGDGSDFEEIMTEVGVSTVGKASRIATDGTATETVISMDE</sequence>
<name>A0ABR0RKX4_9EURO</name>
<protein>
    <submittedName>
        <fullName evidence="2">Uncharacterized protein</fullName>
    </submittedName>
</protein>
<dbReference type="Proteomes" id="UP001334248">
    <property type="component" value="Unassembled WGS sequence"/>
</dbReference>
<proteinExistence type="predicted"/>
<organism evidence="2 3">
    <name type="scientific">Knufia obscura</name>
    <dbReference type="NCBI Taxonomy" id="1635080"/>
    <lineage>
        <taxon>Eukaryota</taxon>
        <taxon>Fungi</taxon>
        <taxon>Dikarya</taxon>
        <taxon>Ascomycota</taxon>
        <taxon>Pezizomycotina</taxon>
        <taxon>Eurotiomycetes</taxon>
        <taxon>Chaetothyriomycetidae</taxon>
        <taxon>Chaetothyriales</taxon>
        <taxon>Trichomeriaceae</taxon>
        <taxon>Knufia</taxon>
    </lineage>
</organism>
<dbReference type="RefSeq" id="XP_064729353.1">
    <property type="nucleotide sequence ID" value="XM_064874953.1"/>
</dbReference>
<reference evidence="2 3" key="1">
    <citation type="journal article" date="2023" name="Res Sq">
        <title>Genomic and morphological characterization of Knufia obscura isolated from the Mars 2020 spacecraft assembly facility.</title>
        <authorList>
            <person name="Chander A.M."/>
            <person name="Teixeira M.M."/>
            <person name="Singh N.K."/>
            <person name="Williams M.P."/>
            <person name="Parker C.W."/>
            <person name="Leo P."/>
            <person name="Stajich J.E."/>
            <person name="Torok T."/>
            <person name="Tighe S."/>
            <person name="Mason C.E."/>
            <person name="Venkateswaran K."/>
        </authorList>
    </citation>
    <scope>NUCLEOTIDE SEQUENCE [LARGE SCALE GENOMIC DNA]</scope>
    <source>
        <strain evidence="2 3">CCFEE 5817</strain>
    </source>
</reference>
<accession>A0ABR0RKX4</accession>
<evidence type="ECO:0000313" key="2">
    <source>
        <dbReference type="EMBL" id="KAK5941263.1"/>
    </source>
</evidence>
<dbReference type="GeneID" id="89999989"/>
<dbReference type="EMBL" id="JAVHJV010000007">
    <property type="protein sequence ID" value="KAK5941263.1"/>
    <property type="molecule type" value="Genomic_DNA"/>
</dbReference>
<comment type="caution">
    <text evidence="2">The sequence shown here is derived from an EMBL/GenBank/DDBJ whole genome shotgun (WGS) entry which is preliminary data.</text>
</comment>
<feature type="region of interest" description="Disordered" evidence="1">
    <location>
        <begin position="234"/>
        <end position="271"/>
    </location>
</feature>
<evidence type="ECO:0000313" key="3">
    <source>
        <dbReference type="Proteomes" id="UP001334248"/>
    </source>
</evidence>
<feature type="compositionally biased region" description="Polar residues" evidence="1">
    <location>
        <begin position="822"/>
        <end position="831"/>
    </location>
</feature>
<keyword evidence="3" id="KW-1185">Reference proteome</keyword>
<feature type="region of interest" description="Disordered" evidence="1">
    <location>
        <begin position="32"/>
        <end position="64"/>
    </location>
</feature>
<feature type="compositionally biased region" description="Low complexity" evidence="1">
    <location>
        <begin position="39"/>
        <end position="60"/>
    </location>
</feature>
<feature type="region of interest" description="Disordered" evidence="1">
    <location>
        <begin position="758"/>
        <end position="875"/>
    </location>
</feature>
<feature type="compositionally biased region" description="Basic and acidic residues" evidence="1">
    <location>
        <begin position="251"/>
        <end position="263"/>
    </location>
</feature>